<proteinExistence type="predicted"/>
<keyword evidence="3" id="KW-1185">Reference proteome</keyword>
<organism evidence="2 3">
    <name type="scientific">Vitis rotundifolia</name>
    <name type="common">Muscadine grape</name>
    <dbReference type="NCBI Taxonomy" id="103349"/>
    <lineage>
        <taxon>Eukaryota</taxon>
        <taxon>Viridiplantae</taxon>
        <taxon>Streptophyta</taxon>
        <taxon>Embryophyta</taxon>
        <taxon>Tracheophyta</taxon>
        <taxon>Spermatophyta</taxon>
        <taxon>Magnoliopsida</taxon>
        <taxon>eudicotyledons</taxon>
        <taxon>Gunneridae</taxon>
        <taxon>Pentapetalae</taxon>
        <taxon>rosids</taxon>
        <taxon>Vitales</taxon>
        <taxon>Vitaceae</taxon>
        <taxon>Viteae</taxon>
        <taxon>Vitis</taxon>
    </lineage>
</organism>
<dbReference type="EMBL" id="JARBHA010000013">
    <property type="protein sequence ID" value="KAJ9683775.1"/>
    <property type="molecule type" value="Genomic_DNA"/>
</dbReference>
<dbReference type="Proteomes" id="UP001168098">
    <property type="component" value="Unassembled WGS sequence"/>
</dbReference>
<evidence type="ECO:0000256" key="1">
    <source>
        <dbReference type="SAM" id="MobiDB-lite"/>
    </source>
</evidence>
<accession>A0AA38Z7C7</accession>
<name>A0AA38Z7C7_VITRO</name>
<feature type="region of interest" description="Disordered" evidence="1">
    <location>
        <begin position="51"/>
        <end position="84"/>
    </location>
</feature>
<reference evidence="2 3" key="1">
    <citation type="journal article" date="2023" name="BMC Biotechnol.">
        <title>Vitis rotundifolia cv Carlos genome sequencing.</title>
        <authorList>
            <person name="Huff M."/>
            <person name="Hulse-Kemp A."/>
            <person name="Scheffler B."/>
            <person name="Youngblood R."/>
            <person name="Simpson S."/>
            <person name="Babiker E."/>
            <person name="Staton M."/>
        </authorList>
    </citation>
    <scope>NUCLEOTIDE SEQUENCE [LARGE SCALE GENOMIC DNA]</scope>
    <source>
        <tissue evidence="2">Leaf</tissue>
    </source>
</reference>
<evidence type="ECO:0000313" key="3">
    <source>
        <dbReference type="Proteomes" id="UP001168098"/>
    </source>
</evidence>
<protein>
    <submittedName>
        <fullName evidence="2">Uncharacterized protein</fullName>
    </submittedName>
</protein>
<gene>
    <name evidence="2" type="ORF">PVL29_016324</name>
</gene>
<evidence type="ECO:0000313" key="2">
    <source>
        <dbReference type="EMBL" id="KAJ9683775.1"/>
    </source>
</evidence>
<dbReference type="AlphaFoldDB" id="A0AA38Z7C7"/>
<comment type="caution">
    <text evidence="2">The sequence shown here is derived from an EMBL/GenBank/DDBJ whole genome shotgun (WGS) entry which is preliminary data.</text>
</comment>
<sequence>MCPDISRQVEELLQKGGQRRKGCHVSVVEAGHMLGRVIGWRRGDAELDATTAREESWRTRGPNHGKGISEFEGVNAENESKQVD</sequence>